<evidence type="ECO:0000256" key="1">
    <source>
        <dbReference type="ARBA" id="ARBA00022614"/>
    </source>
</evidence>
<keyword evidence="3" id="KW-0812">Transmembrane</keyword>
<evidence type="ECO:0008006" key="6">
    <source>
        <dbReference type="Google" id="ProtNLM"/>
    </source>
</evidence>
<evidence type="ECO:0000256" key="3">
    <source>
        <dbReference type="SAM" id="Phobius"/>
    </source>
</evidence>
<dbReference type="RefSeq" id="WP_062650934.1">
    <property type="nucleotide sequence ID" value="NZ_LPUR01000011.1"/>
</dbReference>
<evidence type="ECO:0000313" key="5">
    <source>
        <dbReference type="Proteomes" id="UP000070513"/>
    </source>
</evidence>
<dbReference type="Gene3D" id="3.80.10.10">
    <property type="entry name" value="Ribonuclease Inhibitor"/>
    <property type="match status" value="1"/>
</dbReference>
<gene>
    <name evidence="4" type="ORF">AU378_10640</name>
</gene>
<proteinExistence type="predicted"/>
<comment type="caution">
    <text evidence="4">The sequence shown here is derived from an EMBL/GenBank/DDBJ whole genome shotgun (WGS) entry which is preliminary data.</text>
</comment>
<dbReference type="InterPro" id="IPR025875">
    <property type="entry name" value="Leu-rich_rpt_4"/>
</dbReference>
<keyword evidence="3" id="KW-1133">Transmembrane helix</keyword>
<organism evidence="4 5">
    <name type="scientific">Chryseobacterium kwangjuense</name>
    <dbReference type="NCBI Taxonomy" id="267125"/>
    <lineage>
        <taxon>Bacteria</taxon>
        <taxon>Pseudomonadati</taxon>
        <taxon>Bacteroidota</taxon>
        <taxon>Flavobacteriia</taxon>
        <taxon>Flavobacteriales</taxon>
        <taxon>Weeksellaceae</taxon>
        <taxon>Chryseobacterium group</taxon>
        <taxon>Chryseobacterium</taxon>
    </lineage>
</organism>
<dbReference type="PROSITE" id="PS51450">
    <property type="entry name" value="LRR"/>
    <property type="match status" value="5"/>
</dbReference>
<dbReference type="PANTHER" id="PTHR46652:SF3">
    <property type="entry name" value="LEUCINE-RICH REPEAT-CONTAINING PROTEIN 9"/>
    <property type="match status" value="1"/>
</dbReference>
<evidence type="ECO:0000313" key="4">
    <source>
        <dbReference type="EMBL" id="KXH82894.1"/>
    </source>
</evidence>
<dbReference type="OrthoDB" id="1210814at2"/>
<keyword evidence="3" id="KW-0472">Membrane</keyword>
<dbReference type="AlphaFoldDB" id="A0A135WD90"/>
<dbReference type="Proteomes" id="UP000070513">
    <property type="component" value="Unassembled WGS sequence"/>
</dbReference>
<keyword evidence="2" id="KW-0677">Repeat</keyword>
<keyword evidence="1" id="KW-0433">Leucine-rich repeat</keyword>
<reference evidence="4 5" key="2">
    <citation type="journal article" date="2016" name="Genome Announc.">
        <title>Draft Genome Sequence of a Biocontrol Rhizobacterium, Chryseobacterium kwangjuense Strain KJ1R5, Isolated from Pepper (Capsicum annuum).</title>
        <authorList>
            <person name="Jeong J.J."/>
            <person name="Park H."/>
            <person name="Park B.H."/>
            <person name="Mannaa M."/>
            <person name="Sang M.K."/>
            <person name="Choi I.G."/>
            <person name="Kim K.D."/>
        </authorList>
    </citation>
    <scope>NUCLEOTIDE SEQUENCE [LARGE SCALE GENOMIC DNA]</scope>
    <source>
        <strain evidence="4 5">KJ1R5</strain>
    </source>
</reference>
<dbReference type="InterPro" id="IPR050836">
    <property type="entry name" value="SDS22/Internalin_LRR"/>
</dbReference>
<protein>
    <recommendedName>
        <fullName evidence="6">Leucine-rich repeat domain-containing protein</fullName>
    </recommendedName>
</protein>
<reference evidence="5" key="1">
    <citation type="submission" date="2015-12" db="EMBL/GenBank/DDBJ databases">
        <title>Genome sequence of a biocontrol rhizobacterium Chryseobacterium kwangjuense strain KJ1R5 isolated from pepper (Capsicum annuum L.).</title>
        <authorList>
            <person name="Jeong J.-J."/>
            <person name="Park H."/>
            <person name="Mannaa M."/>
            <person name="Sang M.K."/>
            <person name="Choi I.-G."/>
            <person name="Kim K.D."/>
        </authorList>
    </citation>
    <scope>NUCLEOTIDE SEQUENCE [LARGE SCALE GENOMIC DNA]</scope>
    <source>
        <strain evidence="5">KJ1R5</strain>
    </source>
</reference>
<dbReference type="SMART" id="SM00365">
    <property type="entry name" value="LRR_SD22"/>
    <property type="match status" value="4"/>
</dbReference>
<accession>A0A135WD90</accession>
<dbReference type="Pfam" id="PF12799">
    <property type="entry name" value="LRR_4"/>
    <property type="match status" value="1"/>
</dbReference>
<evidence type="ECO:0000256" key="2">
    <source>
        <dbReference type="ARBA" id="ARBA00022737"/>
    </source>
</evidence>
<sequence>MKKIEQIAQSLGIAENRYSYEMNHSKEVVSLEIFEPEYDYSPGFTRTQLMKFVSSFKNLESLEIDLDDLVIHDFSEISDLEHLKTLHIECDTEVSNLDFLSRMEHLQHLYIQSSHINDLTGIERHHKLTALFLGNTAIRDLNPLRDLADLEQLGIFHSQIEDINCLKDLKNLRIINLQNNNIKDLSVFSEMKDIQHLDLSFNQIGDIDSVKNNVNLMSLNISNNEIEDVSVIRNFQNLNDLSLANNKVEDISALENIKLVNNLNISGNRIREIAPLKNLENLKIFNAGNNPLEDIQTTEFAARFTYLNLENCGISNISFLLNQQRIVYLNLNMNSVSDFSPLEGMTDLKEIDLRFNNITETFPVHYFSDLKMVDLTGNPFGNIKFHIYRGQDLDGRKMGLLSDLAKLNADYYFNKGMMDEALAYFYFEKKHTNQHPQVFYIYLQKMLDTASSETVYMKYYFSRMTDFLCFYENSKWLSDEDYNKLHSKIALVKEPERTSMLETLNKIKEGKRTGFNFNYYDFHFYEGKVSNPHISDELLFIKGSMQVGRDRLMTNIYYLKLLKKRNSPFYFALLHKIKHVLKMNFAYTEGERKEHDYYRDLIHQIDTNNIPESKVYFSDSHFSKHYQYVHYKHPEPDNKQKDSERGSNMVVFIGVIVIAFALLMAVRSCLNLF</sequence>
<dbReference type="SUPFAM" id="SSF52058">
    <property type="entry name" value="L domain-like"/>
    <property type="match status" value="1"/>
</dbReference>
<name>A0A135WD90_9FLAO</name>
<dbReference type="EMBL" id="LPUR01000011">
    <property type="protein sequence ID" value="KXH82894.1"/>
    <property type="molecule type" value="Genomic_DNA"/>
</dbReference>
<feature type="transmembrane region" description="Helical" evidence="3">
    <location>
        <begin position="649"/>
        <end position="670"/>
    </location>
</feature>
<dbReference type="PANTHER" id="PTHR46652">
    <property type="entry name" value="LEUCINE-RICH REPEAT AND IQ DOMAIN-CONTAINING PROTEIN 1-RELATED"/>
    <property type="match status" value="1"/>
</dbReference>
<dbReference type="InterPro" id="IPR032675">
    <property type="entry name" value="LRR_dom_sf"/>
</dbReference>
<dbReference type="InterPro" id="IPR001611">
    <property type="entry name" value="Leu-rich_rpt"/>
</dbReference>